<dbReference type="EMBL" id="BAABAH010000003">
    <property type="protein sequence ID" value="GAA3810076.1"/>
    <property type="molecule type" value="Genomic_DNA"/>
</dbReference>
<keyword evidence="2" id="KW-1185">Reference proteome</keyword>
<protein>
    <submittedName>
        <fullName evidence="1">Uncharacterized protein</fullName>
    </submittedName>
</protein>
<sequence length="141" mass="15307">MTNVSREPFRPAITCDADVTTMWRTLMQPLGWHTNRLHIILVEDDGRSLPHLVEVDEMPGALTREDAVAVLHLLGHLLETGSAALMFARPGGATLTEADRSSCRELYAAATDAGVRLELIHVGTDTAIVPAPMDEVLPRSA</sequence>
<organism evidence="1 2">
    <name type="scientific">Nocardioides panacisoli</name>
    <dbReference type="NCBI Taxonomy" id="627624"/>
    <lineage>
        <taxon>Bacteria</taxon>
        <taxon>Bacillati</taxon>
        <taxon>Actinomycetota</taxon>
        <taxon>Actinomycetes</taxon>
        <taxon>Propionibacteriales</taxon>
        <taxon>Nocardioidaceae</taxon>
        <taxon>Nocardioides</taxon>
    </lineage>
</organism>
<accession>A0ABP7I578</accession>
<evidence type="ECO:0000313" key="1">
    <source>
        <dbReference type="EMBL" id="GAA3810076.1"/>
    </source>
</evidence>
<reference evidence="2" key="1">
    <citation type="journal article" date="2019" name="Int. J. Syst. Evol. Microbiol.">
        <title>The Global Catalogue of Microorganisms (GCM) 10K type strain sequencing project: providing services to taxonomists for standard genome sequencing and annotation.</title>
        <authorList>
            <consortium name="The Broad Institute Genomics Platform"/>
            <consortium name="The Broad Institute Genome Sequencing Center for Infectious Disease"/>
            <person name="Wu L."/>
            <person name="Ma J."/>
        </authorList>
    </citation>
    <scope>NUCLEOTIDE SEQUENCE [LARGE SCALE GENOMIC DNA]</scope>
    <source>
        <strain evidence="2">JCM 16953</strain>
    </source>
</reference>
<name>A0ABP7I578_9ACTN</name>
<evidence type="ECO:0000313" key="2">
    <source>
        <dbReference type="Proteomes" id="UP001501821"/>
    </source>
</evidence>
<proteinExistence type="predicted"/>
<gene>
    <name evidence="1" type="ORF">GCM10022242_10900</name>
</gene>
<comment type="caution">
    <text evidence="1">The sequence shown here is derived from an EMBL/GenBank/DDBJ whole genome shotgun (WGS) entry which is preliminary data.</text>
</comment>
<dbReference type="RefSeq" id="WP_344773123.1">
    <property type="nucleotide sequence ID" value="NZ_BAABAH010000003.1"/>
</dbReference>
<dbReference type="Proteomes" id="UP001501821">
    <property type="component" value="Unassembled WGS sequence"/>
</dbReference>